<dbReference type="NCBIfam" id="NF007020">
    <property type="entry name" value="PRK09485.1"/>
    <property type="match status" value="1"/>
</dbReference>
<dbReference type="GO" id="GO:0033528">
    <property type="term" value="P:S-methylmethionine cycle"/>
    <property type="evidence" value="ECO:0007669"/>
    <property type="project" value="TreeGrafter"/>
</dbReference>
<dbReference type="Proteomes" id="UP000052012">
    <property type="component" value="Unassembled WGS sequence"/>
</dbReference>
<dbReference type="InterPro" id="IPR051486">
    <property type="entry name" value="Hcy_S-methyltransferase"/>
</dbReference>
<keyword evidence="9" id="KW-1185">Reference proteome</keyword>
<proteinExistence type="predicted"/>
<keyword evidence="3 5" id="KW-0479">Metal-binding</keyword>
<dbReference type="Gene3D" id="3.20.20.330">
    <property type="entry name" value="Homocysteine-binding-like domain"/>
    <property type="match status" value="1"/>
</dbReference>
<gene>
    <name evidence="8" type="ORF">FD06_GL000025</name>
</gene>
<dbReference type="GO" id="GO:0032259">
    <property type="term" value="P:methylation"/>
    <property type="evidence" value="ECO:0007669"/>
    <property type="project" value="UniProtKB-KW"/>
</dbReference>
<dbReference type="EMBL" id="AYYQ01000001">
    <property type="protein sequence ID" value="KRM69860.1"/>
    <property type="molecule type" value="Genomic_DNA"/>
</dbReference>
<organism evidence="8 9">
    <name type="scientific">Apilactobacillus ozensis DSM 23829 = JCM 17196</name>
    <dbReference type="NCBI Taxonomy" id="1423781"/>
    <lineage>
        <taxon>Bacteria</taxon>
        <taxon>Bacillati</taxon>
        <taxon>Bacillota</taxon>
        <taxon>Bacilli</taxon>
        <taxon>Lactobacillales</taxon>
        <taxon>Lactobacillaceae</taxon>
        <taxon>Apilactobacillus</taxon>
    </lineage>
</organism>
<keyword evidence="4 5" id="KW-0862">Zinc</keyword>
<comment type="cofactor">
    <cofactor evidence="5">
        <name>Zn(2+)</name>
        <dbReference type="ChEBI" id="CHEBI:29105"/>
    </cofactor>
    <text evidence="5">Binds 1 zinc ion per subunit.</text>
</comment>
<keyword evidence="1 6" id="KW-0489">Methyltransferase</keyword>
<evidence type="ECO:0000313" key="8">
    <source>
        <dbReference type="EMBL" id="KRM69860.1"/>
    </source>
</evidence>
<dbReference type="GO" id="GO:0008898">
    <property type="term" value="F:S-adenosylmethionine-homocysteine S-methyltransferase activity"/>
    <property type="evidence" value="ECO:0007669"/>
    <property type="project" value="TreeGrafter"/>
</dbReference>
<dbReference type="GO" id="GO:0009086">
    <property type="term" value="P:methionine biosynthetic process"/>
    <property type="evidence" value="ECO:0007669"/>
    <property type="project" value="InterPro"/>
</dbReference>
<dbReference type="InterPro" id="IPR003726">
    <property type="entry name" value="HCY_dom"/>
</dbReference>
<evidence type="ECO:0000259" key="7">
    <source>
        <dbReference type="PROSITE" id="PS50970"/>
    </source>
</evidence>
<reference evidence="8 9" key="1">
    <citation type="journal article" date="2015" name="Genome Announc.">
        <title>Expanding the biotechnology potential of lactobacilli through comparative genomics of 213 strains and associated genera.</title>
        <authorList>
            <person name="Sun Z."/>
            <person name="Harris H.M."/>
            <person name="McCann A."/>
            <person name="Guo C."/>
            <person name="Argimon S."/>
            <person name="Zhang W."/>
            <person name="Yang X."/>
            <person name="Jeffery I.B."/>
            <person name="Cooney J.C."/>
            <person name="Kagawa T.F."/>
            <person name="Liu W."/>
            <person name="Song Y."/>
            <person name="Salvetti E."/>
            <person name="Wrobel A."/>
            <person name="Rasinkangas P."/>
            <person name="Parkhill J."/>
            <person name="Rea M.C."/>
            <person name="O'Sullivan O."/>
            <person name="Ritari J."/>
            <person name="Douillard F.P."/>
            <person name="Paul Ross R."/>
            <person name="Yang R."/>
            <person name="Briner A.E."/>
            <person name="Felis G.E."/>
            <person name="de Vos W.M."/>
            <person name="Barrangou R."/>
            <person name="Klaenhammer T.R."/>
            <person name="Caufield P.W."/>
            <person name="Cui Y."/>
            <person name="Zhang H."/>
            <person name="O'Toole P.W."/>
        </authorList>
    </citation>
    <scope>NUCLEOTIDE SEQUENCE [LARGE SCALE GENOMIC DNA]</scope>
    <source>
        <strain evidence="8 9">DSM 23829</strain>
    </source>
</reference>
<feature type="domain" description="Hcy-binding" evidence="7">
    <location>
        <begin position="2"/>
        <end position="304"/>
    </location>
</feature>
<dbReference type="PIRSF" id="PIRSF037505">
    <property type="entry name" value="Betaine_HMT"/>
    <property type="match status" value="1"/>
</dbReference>
<evidence type="ECO:0000256" key="2">
    <source>
        <dbReference type="ARBA" id="ARBA00022679"/>
    </source>
</evidence>
<accession>A0A0R2AWC5</accession>
<sequence length="305" mass="34146">MSNFKTWSQKQDKILIDSSMSLGLEERNLDLNNKLWTAQALVEKPELIEDVHTEYFNAGSNLTVTNTYQASIKGYLDAGFDKVEAEQLINKAVQLAKNGRSKSKNNQEKWIAGAIGPYGAYLANGSEYTGDYNVSDEELKQFHTDRIKILIEAGCDVLILETIPNFAELKVLIKLLKYKDIPVIVGCSLSDYNHLADKTPIKQVQQLLEQADCVIAYGNNCTAPDIVSDSIKELVKNYPNHKDLIVFPNSGAQYDPKIKKWLNNGVSEIEFLELTKQWLALGAKYVGGCCCTSEAETKLIHDKLF</sequence>
<feature type="binding site" evidence="6">
    <location>
        <position position="289"/>
    </location>
    <ligand>
        <name>Zn(2+)</name>
        <dbReference type="ChEBI" id="CHEBI:29105"/>
    </ligand>
</feature>
<dbReference type="PANTHER" id="PTHR46015">
    <property type="entry name" value="ZGC:172121"/>
    <property type="match status" value="1"/>
</dbReference>
<dbReference type="STRING" id="1423781.FD06_GL000025"/>
<dbReference type="RefSeq" id="WP_056965506.1">
    <property type="nucleotide sequence ID" value="NZ_AYYQ01000001.1"/>
</dbReference>
<dbReference type="SUPFAM" id="SSF82282">
    <property type="entry name" value="Homocysteine S-methyltransferase"/>
    <property type="match status" value="1"/>
</dbReference>
<feature type="binding site" evidence="5 6">
    <location>
        <position position="221"/>
    </location>
    <ligand>
        <name>Zn(2+)</name>
        <dbReference type="ChEBI" id="CHEBI:29105"/>
    </ligand>
</feature>
<dbReference type="AlphaFoldDB" id="A0A0R2AWC5"/>
<dbReference type="GO" id="GO:0008270">
    <property type="term" value="F:zinc ion binding"/>
    <property type="evidence" value="ECO:0007669"/>
    <property type="project" value="InterPro"/>
</dbReference>
<evidence type="ECO:0000256" key="5">
    <source>
        <dbReference type="PIRSR" id="PIRSR037505-2"/>
    </source>
</evidence>
<comment type="caution">
    <text evidence="8">The sequence shown here is derived from an EMBL/GenBank/DDBJ whole genome shotgun (WGS) entry which is preliminary data.</text>
</comment>
<dbReference type="PATRIC" id="fig|1423781.4.peg.27"/>
<protein>
    <submittedName>
        <fullName evidence="8">Homocysteine methyltransferase</fullName>
    </submittedName>
</protein>
<dbReference type="PROSITE" id="PS50970">
    <property type="entry name" value="HCY"/>
    <property type="match status" value="1"/>
</dbReference>
<dbReference type="OrthoDB" id="9803687at2"/>
<dbReference type="Pfam" id="PF02574">
    <property type="entry name" value="S-methyl_trans"/>
    <property type="match status" value="1"/>
</dbReference>
<dbReference type="InterPro" id="IPR017226">
    <property type="entry name" value="BHMT-like"/>
</dbReference>
<evidence type="ECO:0000256" key="4">
    <source>
        <dbReference type="ARBA" id="ARBA00022833"/>
    </source>
</evidence>
<keyword evidence="2 6" id="KW-0808">Transferase</keyword>
<evidence type="ECO:0000256" key="1">
    <source>
        <dbReference type="ARBA" id="ARBA00022603"/>
    </source>
</evidence>
<evidence type="ECO:0000256" key="6">
    <source>
        <dbReference type="PROSITE-ProRule" id="PRU00333"/>
    </source>
</evidence>
<evidence type="ECO:0000313" key="9">
    <source>
        <dbReference type="Proteomes" id="UP000052012"/>
    </source>
</evidence>
<dbReference type="InterPro" id="IPR036589">
    <property type="entry name" value="HCY_dom_sf"/>
</dbReference>
<name>A0A0R2AWC5_9LACO</name>
<feature type="binding site" evidence="6">
    <location>
        <position position="290"/>
    </location>
    <ligand>
        <name>Zn(2+)</name>
        <dbReference type="ChEBI" id="CHEBI:29105"/>
    </ligand>
</feature>
<evidence type="ECO:0000256" key="3">
    <source>
        <dbReference type="ARBA" id="ARBA00022723"/>
    </source>
</evidence>
<dbReference type="PANTHER" id="PTHR46015:SF1">
    <property type="entry name" value="HOMOCYSTEINE S-METHYLTRANSFERASE-LIKE ISOFORM 1"/>
    <property type="match status" value="1"/>
</dbReference>